<keyword evidence="12" id="KW-1185">Reference proteome</keyword>
<feature type="region of interest" description="Disordered" evidence="10">
    <location>
        <begin position="587"/>
        <end position="621"/>
    </location>
</feature>
<dbReference type="InterPro" id="IPR012725">
    <property type="entry name" value="Chaperone_DnaK"/>
</dbReference>
<dbReference type="InterPro" id="IPR029047">
    <property type="entry name" value="HSP70_peptide-bd_sf"/>
</dbReference>
<dbReference type="InterPro" id="IPR029048">
    <property type="entry name" value="HSP70_C_sf"/>
</dbReference>
<dbReference type="NCBIfam" id="TIGR02350">
    <property type="entry name" value="prok_dnaK"/>
    <property type="match status" value="1"/>
</dbReference>
<name>A0ABZ1N9T2_9NOCA</name>
<evidence type="ECO:0000256" key="10">
    <source>
        <dbReference type="SAM" id="MobiDB-lite"/>
    </source>
</evidence>
<dbReference type="NCBIfam" id="NF001413">
    <property type="entry name" value="PRK00290.1"/>
    <property type="match status" value="1"/>
</dbReference>
<dbReference type="PROSITE" id="PS00297">
    <property type="entry name" value="HSP70_1"/>
    <property type="match status" value="1"/>
</dbReference>
<organism evidence="11 12">
    <name type="scientific">Nocardia salmonicida</name>
    <dbReference type="NCBI Taxonomy" id="53431"/>
    <lineage>
        <taxon>Bacteria</taxon>
        <taxon>Bacillati</taxon>
        <taxon>Actinomycetota</taxon>
        <taxon>Actinomycetes</taxon>
        <taxon>Mycobacteriales</taxon>
        <taxon>Nocardiaceae</taxon>
        <taxon>Nocardia</taxon>
    </lineage>
</organism>
<evidence type="ECO:0000256" key="1">
    <source>
        <dbReference type="ARBA" id="ARBA00007381"/>
    </source>
</evidence>
<dbReference type="InterPro" id="IPR013126">
    <property type="entry name" value="Hsp_70_fam"/>
</dbReference>
<dbReference type="CDD" id="cd10234">
    <property type="entry name" value="ASKHA_NBD_HSP70_DnaK-like"/>
    <property type="match status" value="1"/>
</dbReference>
<dbReference type="Proteomes" id="UP001621418">
    <property type="component" value="Chromosome"/>
</dbReference>
<dbReference type="Gene3D" id="1.20.1270.10">
    <property type="match status" value="1"/>
</dbReference>
<sequence length="621" mass="66307">MARAVGIDLGTTNSVVAVLEGGEPVVVANSEGSRTTPSIVAFAKNGEVLVGQPAKNQAVTNVDRTIRSVKRHIGTDWNVEIDDKKYTPQEISARTLMKLKRDAEAYLGEEITDAVITVPAYFEDAQRQATKEAGQIAGLNVLRIVNEPTAAALAYGLDKGDKEQTILVFDLGGGTFDVSLLEIGEGVVEVRATSGDNHLGGDDWDERVVSWLVDKFKASSGIDLTKDKMAMQRLREAAEKAKIELSSGQSTSINLPYITVDADKNPLFLDEQLTRSEFQKITSDLLDRTRAPFQSVIKDSGLNVADIDHVVLVGGSTRMPAVSDLVKELTGGREPNKGVNPDEVVAVGAALQAGVLKGEVKDVLLLDVTPLSLGIETKGGVMTKLIERNTTIPTKRSETFTTADDNQPSVQIQVFQGEREIASHNKLLGSFELTGLPPAPRGVPQIEVTFDIDANGIVHVTAKDKGTGKENKIKIQDGSGLSKEEIDRMVADAEAHAADDKARREEAETRNQAESLVHQTEKFINEQKLSEGGAQVSADQLAKVENAVAEAKQALEGTDISAVKSAVEKLATESQALGQAIYEASAAADAQSGNGAGPSQADDDQVVDAEVVDEPVDTDKK</sequence>
<evidence type="ECO:0000256" key="8">
    <source>
        <dbReference type="RuleBase" id="RU003322"/>
    </source>
</evidence>
<comment type="function">
    <text evidence="7">Acts as a chaperone.</text>
</comment>
<gene>
    <name evidence="7 11" type="primary">dnaK</name>
    <name evidence="11" type="ORF">OG308_02240</name>
</gene>
<evidence type="ECO:0000256" key="9">
    <source>
        <dbReference type="SAM" id="Coils"/>
    </source>
</evidence>
<dbReference type="PROSITE" id="PS01036">
    <property type="entry name" value="HSP70_3"/>
    <property type="match status" value="1"/>
</dbReference>
<dbReference type="GeneID" id="91379807"/>
<feature type="modified residue" description="Phosphothreonine; by autocatalysis" evidence="7">
    <location>
        <position position="175"/>
    </location>
</feature>
<dbReference type="EMBL" id="CP109527">
    <property type="protein sequence ID" value="WTY36739.1"/>
    <property type="molecule type" value="Genomic_DNA"/>
</dbReference>
<evidence type="ECO:0000256" key="2">
    <source>
        <dbReference type="ARBA" id="ARBA00022553"/>
    </source>
</evidence>
<evidence type="ECO:0000256" key="4">
    <source>
        <dbReference type="ARBA" id="ARBA00022840"/>
    </source>
</evidence>
<keyword evidence="4 7" id="KW-0067">ATP-binding</keyword>
<comment type="induction">
    <text evidence="7">By stress conditions e.g. heat shock.</text>
</comment>
<evidence type="ECO:0000256" key="5">
    <source>
        <dbReference type="ARBA" id="ARBA00023016"/>
    </source>
</evidence>
<evidence type="ECO:0000313" key="11">
    <source>
        <dbReference type="EMBL" id="WTY36739.1"/>
    </source>
</evidence>
<evidence type="ECO:0000256" key="6">
    <source>
        <dbReference type="ARBA" id="ARBA00023186"/>
    </source>
</evidence>
<dbReference type="RefSeq" id="WP_056823486.1">
    <property type="nucleotide sequence ID" value="NZ_CP108014.1"/>
</dbReference>
<dbReference type="HAMAP" id="MF_00332">
    <property type="entry name" value="DnaK"/>
    <property type="match status" value="1"/>
</dbReference>
<keyword evidence="2 7" id="KW-0597">Phosphoprotein</keyword>
<keyword evidence="5 7" id="KW-0346">Stress response</keyword>
<dbReference type="PANTHER" id="PTHR19375">
    <property type="entry name" value="HEAT SHOCK PROTEIN 70KDA"/>
    <property type="match status" value="1"/>
</dbReference>
<protein>
    <recommendedName>
        <fullName evidence="7">Chaperone protein DnaK</fullName>
    </recommendedName>
    <alternativeName>
        <fullName evidence="7">HSP70</fullName>
    </alternativeName>
    <alternativeName>
        <fullName evidence="7">Heat shock 70 kDa protein</fullName>
    </alternativeName>
    <alternativeName>
        <fullName evidence="7">Heat shock protein 70</fullName>
    </alternativeName>
</protein>
<dbReference type="SUPFAM" id="SSF100934">
    <property type="entry name" value="Heat shock protein 70kD (HSP70), C-terminal subdomain"/>
    <property type="match status" value="1"/>
</dbReference>
<keyword evidence="3 7" id="KW-0547">Nucleotide-binding</keyword>
<dbReference type="SUPFAM" id="SSF53067">
    <property type="entry name" value="Actin-like ATPase domain"/>
    <property type="match status" value="2"/>
</dbReference>
<dbReference type="Pfam" id="PF00012">
    <property type="entry name" value="HSP70"/>
    <property type="match status" value="2"/>
</dbReference>
<feature type="coiled-coil region" evidence="9">
    <location>
        <begin position="224"/>
        <end position="251"/>
    </location>
</feature>
<accession>A0ABZ1N9T2</accession>
<dbReference type="Gene3D" id="3.90.640.10">
    <property type="entry name" value="Actin, Chain A, domain 4"/>
    <property type="match status" value="1"/>
</dbReference>
<evidence type="ECO:0000313" key="12">
    <source>
        <dbReference type="Proteomes" id="UP001621418"/>
    </source>
</evidence>
<dbReference type="Gene3D" id="3.30.420.40">
    <property type="match status" value="2"/>
</dbReference>
<dbReference type="PROSITE" id="PS00329">
    <property type="entry name" value="HSP70_2"/>
    <property type="match status" value="1"/>
</dbReference>
<dbReference type="InterPro" id="IPR043129">
    <property type="entry name" value="ATPase_NBD"/>
</dbReference>
<evidence type="ECO:0000256" key="3">
    <source>
        <dbReference type="ARBA" id="ARBA00022741"/>
    </source>
</evidence>
<dbReference type="InterPro" id="IPR018181">
    <property type="entry name" value="Heat_shock_70_CS"/>
</dbReference>
<evidence type="ECO:0000256" key="7">
    <source>
        <dbReference type="HAMAP-Rule" id="MF_00332"/>
    </source>
</evidence>
<keyword evidence="6 7" id="KW-0143">Chaperone</keyword>
<keyword evidence="9" id="KW-0175">Coiled coil</keyword>
<reference evidence="11 12" key="1">
    <citation type="submission" date="2022-10" db="EMBL/GenBank/DDBJ databases">
        <title>The complete genomes of actinobacterial strains from the NBC collection.</title>
        <authorList>
            <person name="Joergensen T.S."/>
            <person name="Alvarez Arevalo M."/>
            <person name="Sterndorff E.B."/>
            <person name="Faurdal D."/>
            <person name="Vuksanovic O."/>
            <person name="Mourched A.-S."/>
            <person name="Charusanti P."/>
            <person name="Shaw S."/>
            <person name="Blin K."/>
            <person name="Weber T."/>
        </authorList>
    </citation>
    <scope>NUCLEOTIDE SEQUENCE [LARGE SCALE GENOMIC DNA]</scope>
    <source>
        <strain evidence="11 12">NBC_01413</strain>
    </source>
</reference>
<comment type="similarity">
    <text evidence="1 7 8">Belongs to the heat shock protein 70 family.</text>
</comment>
<proteinExistence type="evidence at transcript level"/>
<dbReference type="Gene3D" id="2.60.34.10">
    <property type="entry name" value="Substrate Binding Domain Of DNAk, Chain A, domain 1"/>
    <property type="match status" value="1"/>
</dbReference>
<dbReference type="SUPFAM" id="SSF100920">
    <property type="entry name" value="Heat shock protein 70kD (HSP70), peptide-binding domain"/>
    <property type="match status" value="1"/>
</dbReference>
<dbReference type="PRINTS" id="PR00301">
    <property type="entry name" value="HEATSHOCK70"/>
</dbReference>
<feature type="compositionally biased region" description="Acidic residues" evidence="10">
    <location>
        <begin position="601"/>
        <end position="621"/>
    </location>
</feature>